<sequence length="158" mass="16674">MKIFAVAIPLMTAFSTIEKVSAGKPEEKPGASGALGFVAKGTTTIDGCEKFHVNLIVNFLPGDENIQGNFLFNCGGGDVCKVNIDCFEKKVLYGATPVITSGTVINDCPYADKGEVVYAGFRFGGGSTQDQFALGFGGCDVNPITWVDFLGIKGPINY</sequence>
<dbReference type="EMBL" id="JALLAZ020000586">
    <property type="protein sequence ID" value="KAL3791632.1"/>
    <property type="molecule type" value="Genomic_DNA"/>
</dbReference>
<reference evidence="2 3" key="1">
    <citation type="submission" date="2024-10" db="EMBL/GenBank/DDBJ databases">
        <title>Updated reference genomes for cyclostephanoid diatoms.</title>
        <authorList>
            <person name="Roberts W.R."/>
            <person name="Alverson A.J."/>
        </authorList>
    </citation>
    <scope>NUCLEOTIDE SEQUENCE [LARGE SCALE GENOMIC DNA]</scope>
    <source>
        <strain evidence="2 3">AJA276-08</strain>
    </source>
</reference>
<proteinExistence type="predicted"/>
<evidence type="ECO:0000313" key="3">
    <source>
        <dbReference type="Proteomes" id="UP001530315"/>
    </source>
</evidence>
<dbReference type="Proteomes" id="UP001530315">
    <property type="component" value="Unassembled WGS sequence"/>
</dbReference>
<dbReference type="AlphaFoldDB" id="A0ABD3PV74"/>
<evidence type="ECO:0000313" key="2">
    <source>
        <dbReference type="EMBL" id="KAL3791632.1"/>
    </source>
</evidence>
<accession>A0ABD3PV74</accession>
<name>A0ABD3PV74_9STRA</name>
<evidence type="ECO:0000256" key="1">
    <source>
        <dbReference type="SAM" id="SignalP"/>
    </source>
</evidence>
<keyword evidence="1" id="KW-0732">Signal</keyword>
<protein>
    <submittedName>
        <fullName evidence="2">Uncharacterized protein</fullName>
    </submittedName>
</protein>
<gene>
    <name evidence="2" type="ORF">ACHAW5_000628</name>
</gene>
<comment type="caution">
    <text evidence="2">The sequence shown here is derived from an EMBL/GenBank/DDBJ whole genome shotgun (WGS) entry which is preliminary data.</text>
</comment>
<organism evidence="2 3">
    <name type="scientific">Stephanodiscus triporus</name>
    <dbReference type="NCBI Taxonomy" id="2934178"/>
    <lineage>
        <taxon>Eukaryota</taxon>
        <taxon>Sar</taxon>
        <taxon>Stramenopiles</taxon>
        <taxon>Ochrophyta</taxon>
        <taxon>Bacillariophyta</taxon>
        <taxon>Coscinodiscophyceae</taxon>
        <taxon>Thalassiosirophycidae</taxon>
        <taxon>Stephanodiscales</taxon>
        <taxon>Stephanodiscaceae</taxon>
        <taxon>Stephanodiscus</taxon>
    </lineage>
</organism>
<feature type="chain" id="PRO_5044752554" evidence="1">
    <location>
        <begin position="23"/>
        <end position="158"/>
    </location>
</feature>
<feature type="signal peptide" evidence="1">
    <location>
        <begin position="1"/>
        <end position="22"/>
    </location>
</feature>
<keyword evidence="3" id="KW-1185">Reference proteome</keyword>